<dbReference type="EMBL" id="FUYG01000001">
    <property type="protein sequence ID" value="SKA79264.1"/>
    <property type="molecule type" value="Genomic_DNA"/>
</dbReference>
<comment type="similarity">
    <text evidence="2">Belongs to the tRNA methyltransferase O family.</text>
</comment>
<keyword evidence="1" id="KW-0949">S-adenosyl-L-methionine</keyword>
<keyword evidence="4" id="KW-0489">Methyltransferase</keyword>
<dbReference type="Proteomes" id="UP000189735">
    <property type="component" value="Unassembled WGS sequence"/>
</dbReference>
<dbReference type="GO" id="GO:0008168">
    <property type="term" value="F:methyltransferase activity"/>
    <property type="evidence" value="ECO:0007669"/>
    <property type="project" value="UniProtKB-KW"/>
</dbReference>
<dbReference type="CDD" id="cd09281">
    <property type="entry name" value="UPF0066"/>
    <property type="match status" value="1"/>
</dbReference>
<evidence type="ECO:0000313" key="5">
    <source>
        <dbReference type="Proteomes" id="UP000189735"/>
    </source>
</evidence>
<dbReference type="Pfam" id="PF01980">
    <property type="entry name" value="TrmO_N"/>
    <property type="match status" value="1"/>
</dbReference>
<keyword evidence="4" id="KW-0808">Transferase</keyword>
<reference evidence="5" key="1">
    <citation type="submission" date="2017-02" db="EMBL/GenBank/DDBJ databases">
        <authorList>
            <person name="Varghese N."/>
            <person name="Submissions S."/>
        </authorList>
    </citation>
    <scope>NUCLEOTIDE SEQUENCE [LARGE SCALE GENOMIC DNA]</scope>
    <source>
        <strain evidence="5">VKM Ac-2052</strain>
    </source>
</reference>
<dbReference type="SUPFAM" id="SSF118196">
    <property type="entry name" value="YaeB-like"/>
    <property type="match status" value="1"/>
</dbReference>
<dbReference type="PROSITE" id="PS51668">
    <property type="entry name" value="TSAA_2"/>
    <property type="match status" value="1"/>
</dbReference>
<dbReference type="Gene3D" id="2.40.30.70">
    <property type="entry name" value="YaeB-like"/>
    <property type="match status" value="1"/>
</dbReference>
<feature type="domain" description="TsaA-like" evidence="3">
    <location>
        <begin position="5"/>
        <end position="138"/>
    </location>
</feature>
<organism evidence="4 5">
    <name type="scientific">Agreia bicolorata</name>
    <dbReference type="NCBI Taxonomy" id="110935"/>
    <lineage>
        <taxon>Bacteria</taxon>
        <taxon>Bacillati</taxon>
        <taxon>Actinomycetota</taxon>
        <taxon>Actinomycetes</taxon>
        <taxon>Micrococcales</taxon>
        <taxon>Microbacteriaceae</taxon>
        <taxon>Agreia</taxon>
    </lineage>
</organism>
<dbReference type="RefSeq" id="WP_078713260.1">
    <property type="nucleotide sequence ID" value="NZ_FUYG01000001.1"/>
</dbReference>
<dbReference type="AlphaFoldDB" id="A0A1T4WPI1"/>
<evidence type="ECO:0000256" key="2">
    <source>
        <dbReference type="ARBA" id="ARBA00033753"/>
    </source>
</evidence>
<dbReference type="InterPro" id="IPR023370">
    <property type="entry name" value="TrmO-like_N"/>
</dbReference>
<gene>
    <name evidence="4" type="ORF">SAMN06295879_0018</name>
</gene>
<protein>
    <submittedName>
        <fullName evidence="4">tRNA-Thr(GGU) m(6)t(6)A37 methyltransferase TsaA</fullName>
    </submittedName>
</protein>
<accession>A0A1T4WPI1</accession>
<dbReference type="PANTHER" id="PTHR12818:SF0">
    <property type="entry name" value="TRNA (ADENINE(37)-N6)-METHYLTRANSFERASE"/>
    <property type="match status" value="1"/>
</dbReference>
<evidence type="ECO:0000313" key="4">
    <source>
        <dbReference type="EMBL" id="SKA79264.1"/>
    </source>
</evidence>
<dbReference type="PANTHER" id="PTHR12818">
    <property type="entry name" value="TRNA (ADENINE(37)-N6)-METHYLTRANSFERASE"/>
    <property type="match status" value="1"/>
</dbReference>
<sequence length="157" mass="17670">MQITLNPIGHVHSSRAEVRDDLWDAETTSIVVDGDSFTSEALRELDSFSHVEVVYFFDQVAPEKIEHGARHPRGNTEWPLVGIFAQRGKNRPNRLGVTVCRILRVHGLTIEVEGLDAVAGTPVVDIKPYMKEFGPRGDIRQPAWASELMREYWTSSS</sequence>
<evidence type="ECO:0000256" key="1">
    <source>
        <dbReference type="ARBA" id="ARBA00022691"/>
    </source>
</evidence>
<proteinExistence type="inferred from homology"/>
<dbReference type="GO" id="GO:0032259">
    <property type="term" value="P:methylation"/>
    <property type="evidence" value="ECO:0007669"/>
    <property type="project" value="UniProtKB-KW"/>
</dbReference>
<evidence type="ECO:0000259" key="3">
    <source>
        <dbReference type="PROSITE" id="PS51668"/>
    </source>
</evidence>
<dbReference type="InterPro" id="IPR036413">
    <property type="entry name" value="YaeB-like_sf"/>
</dbReference>
<dbReference type="InterPro" id="IPR036414">
    <property type="entry name" value="YaeB_N_sf"/>
</dbReference>
<name>A0A1T4WPI1_9MICO</name>
<dbReference type="InterPro" id="IPR040372">
    <property type="entry name" value="YaeB-like"/>
</dbReference>